<evidence type="ECO:0000313" key="3">
    <source>
        <dbReference type="Proteomes" id="UP000694460"/>
    </source>
</evidence>
<gene>
    <name evidence="2" type="ORF">JOF57_005108</name>
</gene>
<dbReference type="InterPro" id="IPR001387">
    <property type="entry name" value="Cro/C1-type_HTH"/>
</dbReference>
<dbReference type="Proteomes" id="UP000694460">
    <property type="component" value="Unassembled WGS sequence"/>
</dbReference>
<accession>A0ABS5A0C5</accession>
<feature type="domain" description="HTH cro/C1-type" evidence="1">
    <location>
        <begin position="49"/>
        <end position="78"/>
    </location>
</feature>
<dbReference type="EMBL" id="JAGIOP010000002">
    <property type="protein sequence ID" value="MBP2455195.1"/>
    <property type="molecule type" value="Genomic_DNA"/>
</dbReference>
<sequence length="166" mass="18247">MAEPQKKNPLGRTGRTVADNIKRLRGDMQYVKLAAKLDEIGRPIPTLGLRKIESYERRVDADDLVALAAALGVSPVTLLMPAGVAVDDVVAVCNAEFKAATLWEWLIAEWPFPRQGGLAEFFARALPSWKLAEVERRIANRHGGESVQDLDRPVTVLLEGPSYGDD</sequence>
<keyword evidence="3" id="KW-1185">Reference proteome</keyword>
<evidence type="ECO:0000259" key="1">
    <source>
        <dbReference type="PROSITE" id="PS50943"/>
    </source>
</evidence>
<evidence type="ECO:0000313" key="2">
    <source>
        <dbReference type="EMBL" id="MBP2455195.1"/>
    </source>
</evidence>
<organism evidence="2 3">
    <name type="scientific">Mycolicibacterium lutetiense</name>
    <dbReference type="NCBI Taxonomy" id="1641992"/>
    <lineage>
        <taxon>Bacteria</taxon>
        <taxon>Bacillati</taxon>
        <taxon>Actinomycetota</taxon>
        <taxon>Actinomycetes</taxon>
        <taxon>Mycobacteriales</taxon>
        <taxon>Mycobacteriaceae</taxon>
        <taxon>Mycolicibacterium</taxon>
    </lineage>
</organism>
<reference evidence="2 3" key="1">
    <citation type="submission" date="2021-03" db="EMBL/GenBank/DDBJ databases">
        <title>Sequencing the genomes of 1000 actinobacteria strains.</title>
        <authorList>
            <person name="Klenk H.-P."/>
        </authorList>
    </citation>
    <scope>NUCLEOTIDE SEQUENCE [LARGE SCALE GENOMIC DNA]</scope>
    <source>
        <strain evidence="2 3">DSM 46713</strain>
    </source>
</reference>
<dbReference type="InterPro" id="IPR010982">
    <property type="entry name" value="Lambda_DNA-bd_dom_sf"/>
</dbReference>
<comment type="caution">
    <text evidence="2">The sequence shown here is derived from an EMBL/GenBank/DDBJ whole genome shotgun (WGS) entry which is preliminary data.</text>
</comment>
<proteinExistence type="predicted"/>
<protein>
    <recommendedName>
        <fullName evidence="1">HTH cro/C1-type domain-containing protein</fullName>
    </recommendedName>
</protein>
<dbReference type="Gene3D" id="1.10.260.40">
    <property type="entry name" value="lambda repressor-like DNA-binding domains"/>
    <property type="match status" value="1"/>
</dbReference>
<dbReference type="PROSITE" id="PS50943">
    <property type="entry name" value="HTH_CROC1"/>
    <property type="match status" value="1"/>
</dbReference>
<name>A0ABS5A0C5_9MYCO</name>
<dbReference type="RefSeq" id="WP_209921651.1">
    <property type="nucleotide sequence ID" value="NZ_JAGIOP010000002.1"/>
</dbReference>